<dbReference type="RefSeq" id="WP_160179037.1">
    <property type="nucleotide sequence ID" value="NZ_CP047656.1"/>
</dbReference>
<proteinExistence type="predicted"/>
<name>A0A857JJ55_9ALTE</name>
<dbReference type="Pfam" id="PF13480">
    <property type="entry name" value="Acetyltransf_6"/>
    <property type="match status" value="1"/>
</dbReference>
<dbReference type="OrthoDB" id="9773932at2"/>
<organism evidence="2 3">
    <name type="scientific">Paraglaciecola mesophila</name>
    <dbReference type="NCBI Taxonomy" id="197222"/>
    <lineage>
        <taxon>Bacteria</taxon>
        <taxon>Pseudomonadati</taxon>
        <taxon>Pseudomonadota</taxon>
        <taxon>Gammaproteobacteria</taxon>
        <taxon>Alteromonadales</taxon>
        <taxon>Alteromonadaceae</taxon>
        <taxon>Paraglaciecola</taxon>
    </lineage>
</organism>
<reference evidence="2 3" key="1">
    <citation type="submission" date="2019-12" db="EMBL/GenBank/DDBJ databases">
        <title>Genome sequencing and assembly of endphytes of Porphyra tenera.</title>
        <authorList>
            <person name="Park J.M."/>
            <person name="Shin R."/>
            <person name="Jo S.H."/>
        </authorList>
    </citation>
    <scope>NUCLEOTIDE SEQUENCE [LARGE SCALE GENOMIC DNA]</scope>
    <source>
        <strain evidence="2 3">GPM4</strain>
    </source>
</reference>
<dbReference type="Gene3D" id="3.40.630.30">
    <property type="match status" value="1"/>
</dbReference>
<dbReference type="InterPro" id="IPR050644">
    <property type="entry name" value="PG_Glycine_Bridge_Synth"/>
</dbReference>
<dbReference type="InterPro" id="IPR016181">
    <property type="entry name" value="Acyl_CoA_acyltransferase"/>
</dbReference>
<evidence type="ECO:0000313" key="3">
    <source>
        <dbReference type="Proteomes" id="UP000464524"/>
    </source>
</evidence>
<gene>
    <name evidence="2" type="ORF">FX988_01506</name>
</gene>
<accession>A0A857JJ55</accession>
<evidence type="ECO:0000313" key="2">
    <source>
        <dbReference type="EMBL" id="QHJ11278.1"/>
    </source>
</evidence>
<dbReference type="EMBL" id="CP047656">
    <property type="protein sequence ID" value="QHJ11278.1"/>
    <property type="molecule type" value="Genomic_DNA"/>
</dbReference>
<feature type="domain" description="BioF2-like acetyltransferase" evidence="1">
    <location>
        <begin position="150"/>
        <end position="287"/>
    </location>
</feature>
<dbReference type="PANTHER" id="PTHR36174">
    <property type="entry name" value="LIPID II:GLYCINE GLYCYLTRANSFERASE"/>
    <property type="match status" value="1"/>
</dbReference>
<dbReference type="AlphaFoldDB" id="A0A857JJ55"/>
<sequence length="355" mass="40396">MTVQIRFVTQADHAIWNEYVRAHPNATPYHHFGWLQSVEQAYQHKNIGAIALSNGRVVGVLPSIEMRRPLLRPFICALPYCDLGFGLADDSAIVDQLLAFMRQHLAHINGQSLALRDFINEPASDIQMEGQKVRMLLPLPSGSEELLSGFKSKLRSQIRKSEKNGLRYQIHRNGSGLNDFYHIFAINMRKLGSPVHSKEWFECIFENYKENSILSVVYSEDIPVGAGITLSSGAVTCIPWASTVAEYNRLAPNMMLYWSLLKEACDKNSQWFDFGRSTFNEGTYRFKAQWGAMPQLLNWYDAASESRQDFMNQENEECENAPQGKIRPMVEKVWAKLPLNVTTALGPKIRKHISL</sequence>
<dbReference type="InterPro" id="IPR038740">
    <property type="entry name" value="BioF2-like_GNAT_dom"/>
</dbReference>
<dbReference type="SUPFAM" id="SSF55729">
    <property type="entry name" value="Acyl-CoA N-acyltransferases (Nat)"/>
    <property type="match status" value="1"/>
</dbReference>
<dbReference type="Proteomes" id="UP000464524">
    <property type="component" value="Chromosome"/>
</dbReference>
<dbReference type="KEGG" id="pmes:FX988_01506"/>
<evidence type="ECO:0000259" key="1">
    <source>
        <dbReference type="Pfam" id="PF13480"/>
    </source>
</evidence>
<protein>
    <recommendedName>
        <fullName evidence="1">BioF2-like acetyltransferase domain-containing protein</fullName>
    </recommendedName>
</protein>
<keyword evidence="3" id="KW-1185">Reference proteome</keyword>
<dbReference type="PANTHER" id="PTHR36174:SF1">
    <property type="entry name" value="LIPID II:GLYCINE GLYCYLTRANSFERASE"/>
    <property type="match status" value="1"/>
</dbReference>